<dbReference type="RefSeq" id="WP_320183615.1">
    <property type="nucleotide sequence ID" value="NZ_CP138332.1"/>
</dbReference>
<protein>
    <recommendedName>
        <fullName evidence="1">peptide-methionine (R)-S-oxide reductase</fullName>
        <ecNumber evidence="1">1.8.4.12</ecNumber>
    </recommendedName>
</protein>
<keyword evidence="2 6" id="KW-0560">Oxidoreductase</keyword>
<dbReference type="Pfam" id="PF01641">
    <property type="entry name" value="SelR"/>
    <property type="match status" value="1"/>
</dbReference>
<keyword evidence="4" id="KW-0732">Signal</keyword>
<evidence type="ECO:0000256" key="4">
    <source>
        <dbReference type="SAM" id="SignalP"/>
    </source>
</evidence>
<dbReference type="GO" id="GO:0033743">
    <property type="term" value="F:peptide-methionine (R)-S-oxide reductase activity"/>
    <property type="evidence" value="ECO:0007669"/>
    <property type="project" value="UniProtKB-EC"/>
</dbReference>
<evidence type="ECO:0000259" key="5">
    <source>
        <dbReference type="PROSITE" id="PS51790"/>
    </source>
</evidence>
<reference evidence="7" key="1">
    <citation type="journal article" date="2019" name="Int. J. Syst. Evol. Microbiol.">
        <title>The Global Catalogue of Microorganisms (GCM) 10K type strain sequencing project: providing services to taxonomists for standard genome sequencing and annotation.</title>
        <authorList>
            <consortium name="The Broad Institute Genomics Platform"/>
            <consortium name="The Broad Institute Genome Sequencing Center for Infectious Disease"/>
            <person name="Wu L."/>
            <person name="Ma J."/>
        </authorList>
    </citation>
    <scope>NUCLEOTIDE SEQUENCE [LARGE SCALE GENOMIC DNA]</scope>
    <source>
        <strain evidence="7">KCTC 22814</strain>
    </source>
</reference>
<evidence type="ECO:0000256" key="1">
    <source>
        <dbReference type="ARBA" id="ARBA00012499"/>
    </source>
</evidence>
<dbReference type="PANTHER" id="PTHR10173:SF52">
    <property type="entry name" value="METHIONINE-R-SULFOXIDE REDUCTASE B1"/>
    <property type="match status" value="1"/>
</dbReference>
<dbReference type="Proteomes" id="UP001597525">
    <property type="component" value="Unassembled WGS sequence"/>
</dbReference>
<dbReference type="EMBL" id="JBHUPB010000015">
    <property type="protein sequence ID" value="MFD2970134.1"/>
    <property type="molecule type" value="Genomic_DNA"/>
</dbReference>
<evidence type="ECO:0000256" key="2">
    <source>
        <dbReference type="ARBA" id="ARBA00023002"/>
    </source>
</evidence>
<feature type="domain" description="MsrB" evidence="5">
    <location>
        <begin position="49"/>
        <end position="170"/>
    </location>
</feature>
<dbReference type="PANTHER" id="PTHR10173">
    <property type="entry name" value="METHIONINE SULFOXIDE REDUCTASE"/>
    <property type="match status" value="1"/>
</dbReference>
<evidence type="ECO:0000256" key="3">
    <source>
        <dbReference type="ARBA" id="ARBA00048488"/>
    </source>
</evidence>
<dbReference type="Gene3D" id="2.170.150.20">
    <property type="entry name" value="Peptide methionine sulfoxide reductase"/>
    <property type="match status" value="1"/>
</dbReference>
<dbReference type="PROSITE" id="PS51790">
    <property type="entry name" value="MSRB"/>
    <property type="match status" value="1"/>
</dbReference>
<organism evidence="6 7">
    <name type="scientific">Sphingobacterium bambusae</name>
    <dbReference type="NCBI Taxonomy" id="662858"/>
    <lineage>
        <taxon>Bacteria</taxon>
        <taxon>Pseudomonadati</taxon>
        <taxon>Bacteroidota</taxon>
        <taxon>Sphingobacteriia</taxon>
        <taxon>Sphingobacteriales</taxon>
        <taxon>Sphingobacteriaceae</taxon>
        <taxon>Sphingobacterium</taxon>
    </lineage>
</organism>
<dbReference type="InterPro" id="IPR011057">
    <property type="entry name" value="Mss4-like_sf"/>
</dbReference>
<gene>
    <name evidence="6" type="primary">msrB</name>
    <name evidence="6" type="ORF">ACFS7Y_22275</name>
</gene>
<dbReference type="InterPro" id="IPR028427">
    <property type="entry name" value="Met_Sox_Rdtase_MsrB"/>
</dbReference>
<dbReference type="InterPro" id="IPR002579">
    <property type="entry name" value="Met_Sox_Rdtase_MsrB_dom"/>
</dbReference>
<dbReference type="NCBIfam" id="TIGR00357">
    <property type="entry name" value="peptide-methionine (R)-S-oxide reductase MsrB"/>
    <property type="match status" value="1"/>
</dbReference>
<evidence type="ECO:0000313" key="7">
    <source>
        <dbReference type="Proteomes" id="UP001597525"/>
    </source>
</evidence>
<feature type="chain" id="PRO_5047227633" description="peptide-methionine (R)-S-oxide reductase" evidence="4">
    <location>
        <begin position="30"/>
        <end position="178"/>
    </location>
</feature>
<evidence type="ECO:0000313" key="6">
    <source>
        <dbReference type="EMBL" id="MFD2970134.1"/>
    </source>
</evidence>
<proteinExistence type="predicted"/>
<keyword evidence="7" id="KW-1185">Reference proteome</keyword>
<name>A0ABW6BNK0_9SPHI</name>
<dbReference type="SUPFAM" id="SSF51316">
    <property type="entry name" value="Mss4-like"/>
    <property type="match status" value="1"/>
</dbReference>
<comment type="caution">
    <text evidence="6">The sequence shown here is derived from an EMBL/GenBank/DDBJ whole genome shotgun (WGS) entry which is preliminary data.</text>
</comment>
<accession>A0ABW6BNK0</accession>
<comment type="catalytic activity">
    <reaction evidence="3">
        <text>L-methionyl-[protein] + [thioredoxin]-disulfide + H2O = L-methionyl-(R)-S-oxide-[protein] + [thioredoxin]-dithiol</text>
        <dbReference type="Rhea" id="RHEA:24164"/>
        <dbReference type="Rhea" id="RHEA-COMP:10698"/>
        <dbReference type="Rhea" id="RHEA-COMP:10700"/>
        <dbReference type="Rhea" id="RHEA-COMP:12313"/>
        <dbReference type="Rhea" id="RHEA-COMP:12314"/>
        <dbReference type="ChEBI" id="CHEBI:15377"/>
        <dbReference type="ChEBI" id="CHEBI:16044"/>
        <dbReference type="ChEBI" id="CHEBI:29950"/>
        <dbReference type="ChEBI" id="CHEBI:45764"/>
        <dbReference type="ChEBI" id="CHEBI:50058"/>
        <dbReference type="EC" id="1.8.4.12"/>
    </reaction>
</comment>
<sequence length="178" mass="20449">MKQYVYRYHYLAMALVAMLIASQPSAAHAQGMKNPYYSRTDTTELQVSNAVWKKILPKELYLVAREGATEQAFTGEFTDFDGIGTYYCAVCGNALFRSTAKFASTCGWPSFYEPLRDRSVYYKDDYSHDMHRIEVRCGRCDSHLGHVFDDGPVTGKRYCMNSVSLHFEPDKKEIKFKK</sequence>
<dbReference type="EC" id="1.8.4.12" evidence="1"/>
<feature type="signal peptide" evidence="4">
    <location>
        <begin position="1"/>
        <end position="29"/>
    </location>
</feature>